<feature type="compositionally biased region" description="Polar residues" evidence="2">
    <location>
        <begin position="616"/>
        <end position="649"/>
    </location>
</feature>
<feature type="compositionally biased region" description="Polar residues" evidence="2">
    <location>
        <begin position="417"/>
        <end position="464"/>
    </location>
</feature>
<keyword evidence="1" id="KW-0175">Coiled coil</keyword>
<feature type="region of interest" description="Disordered" evidence="2">
    <location>
        <begin position="932"/>
        <end position="1022"/>
    </location>
</feature>
<keyword evidence="6" id="KW-1185">Reference proteome</keyword>
<dbReference type="RefSeq" id="XP_012769137.1">
    <property type="nucleotide sequence ID" value="XM_012913683.1"/>
</dbReference>
<feature type="compositionally biased region" description="Low complexity" evidence="2">
    <location>
        <begin position="715"/>
        <end position="731"/>
    </location>
</feature>
<accession>A0A061D8D0</accession>
<feature type="compositionally biased region" description="Polar residues" evidence="2">
    <location>
        <begin position="661"/>
        <end position="678"/>
    </location>
</feature>
<feature type="compositionally biased region" description="Basic and acidic residues" evidence="2">
    <location>
        <begin position="993"/>
        <end position="1009"/>
    </location>
</feature>
<sequence>MDTHGVKLDTLKECFEFLDWLNGPKGQKSNVVTELVQRLTPSFPKMPSFKRGLHVQYVNFLNNVSALRTKLLSNKITTPSNYVNTRDKTQILDALLGCIPKFLAALYYLQYHVDDAFSNVGGGDWASQSLQRGELCNFLTTGNNILRGGFSVHEVNNIEGRAVANELRKILNKEVDTRTKNPVHDHFRNVTLTISNKPWHAVNTGNTVSLVNVFCVLVAGEKDADGGAFKAALEKGLGKKICWQDLKNHCQLLKEHIDTLTGAGFSVTGRGITPTHAVNFAKTSATWFRANLPKAAGELSEMIPQSINSQKTELQSFANDKLYPRGFIFDGSKPNVLKRGLPQQWTLNLQRFNELESKLIQLKAILEGEYTASCPNLAPPPVTSSEAPKAVAPERKSARESTSTKPAVKTEAAKPVVSQSKVTPNQSQKSEGAQNQAKKVEGAQNQGKKAERNQNQTKAQSGRNPSSSSATTSSPSPSTGVKGAPGPAGPQGGKGTQGPTSTGSTTSSSSQNTVTSQHTPPQPPANPPPRADPSTPAGPVSSSKPGSGGGSANGGAAQGSHTAGASQPLPPKSSSALSPRSSSSSVSGNNGGPGPSSAPGQPGGQSKGSQSGAPSLTGQSQNPSISSSGTPSHGVPSTGSGKVSASVPGQQGGTSKGPNDGSPTAQQPGAPAQNVTTQPSSDSSPVPPSSSVPAPVGGQGTGDQGSTFSTTQQNGQGTSPSSTTAATTATTGSGGGGGGAGGVGGSNGKGVGQDPALVKQHSPTCPANQIKSVDMSGTSFCRPKPNKSYRKPLSENAENKIANAYEKTVVKNILNDRNTKHPNRKIPQFQIPPNRPTPTSPVAPGPSRPIHPTPSVQPSRLAPGPYPLPPGSRDGQGRRYYEPAEGRGRHDDGSMAVNQPSEFDGQPIPDTASKELQEKIKKKVEGIKFLKSLESTAQQEEVEQLRRDEETVNTEQEKKAKAEWEKRKQQGKGVKKHDEDLDRIQKTLQRSNRANEARLRQEEEQRKFIEAAPQLDGSQPTDDAYGEHWPWWYPGLLYREITGKPIDDDLPERLQDQRDRLFHEKIQDDLGRHIDERKALQTLERKEKDQIKKHNKDAEEELRRGRIQHMQLNPPITTVLPALPDPRELPDSLKHPDITFKVVDSTDRQSFAQKSKDAAQRIKDHYEKQRQRVADEKKVYKEELEQKEKNATQAHVESIKRAGEIVQSEHLKKMFHGGDFDIALAPSLNVDDFEDNAHEAYRIYGPSPKKTSDEIFEYNPKWNNVINYGLIVDPNPNMCNNPWNYAHDSATSSTLPLPPDSDHLPPPTNVKAMLFWLVGLNAYGLIAKMERHIEGLLMVFNGDTFYPKYALQVNGDLSSLSASHIADTLTEACLYSAHVLNGIMRMQSGDALSDIDFKLEYDKLHYSPDPACLLCQLRDYVYACCHQLAFLKAQCKRGKSLGGWQDSKYGSDIKTSSPLQAFLTDGWDSDFETHPFDPCNLCLKSRVRMGFRDKDLPKTSQQGSVISAILTPSCGGSDPLLTLASYLNCLTRRTPRTTGELVSYFHHFGNELHEYALKALSSLGTAITKSHADCPDWDCLGASDLQAVSGLRGSEALNMISNNNHDNEHPKTLSTLVGCGSDFANCRPHCPPITYRAYALYSQSFVHTYLSWTVYLPDRLRESLEKLHYELKKHDFAKCTSLHLCSTALPLLYTHGFTPPEGKSQSTVKCYDVMSKLKEIVDGKPIASLMTAMDDFLYGIREPFIYTIVALWSLAFLVFANTMLYRLDVLRIRSHLIRTKASHHIDVKALLTKGRKMLSLYKDVDYFDEDPIGYLGVTH</sequence>
<feature type="compositionally biased region" description="Low complexity" evidence="2">
    <location>
        <begin position="532"/>
        <end position="545"/>
    </location>
</feature>
<dbReference type="VEuPathDB" id="PiroplasmaDB:BBBOND_0308540"/>
<feature type="compositionally biased region" description="Basic and acidic residues" evidence="2">
    <location>
        <begin position="943"/>
        <end position="968"/>
    </location>
</feature>
<reference evidence="6" key="1">
    <citation type="journal article" date="2014" name="Nucleic Acids Res.">
        <title>The evolutionary dynamics of variant antigen genes in Babesia reveal a history of genomic innovation underlying host-parasite interaction.</title>
        <authorList>
            <person name="Jackson A.P."/>
            <person name="Otto T.D."/>
            <person name="Darby A."/>
            <person name="Ramaprasad A."/>
            <person name="Xia D."/>
            <person name="Echaide I.E."/>
            <person name="Farber M."/>
            <person name="Gahlot S."/>
            <person name="Gamble J."/>
            <person name="Gupta D."/>
            <person name="Gupta Y."/>
            <person name="Jackson L."/>
            <person name="Malandrin L."/>
            <person name="Malas T.B."/>
            <person name="Moussa E."/>
            <person name="Nair M."/>
            <person name="Reid A.J."/>
            <person name="Sanders M."/>
            <person name="Sharma J."/>
            <person name="Tracey A."/>
            <person name="Quail M.A."/>
            <person name="Weir W."/>
            <person name="Wastling J.M."/>
            <person name="Hall N."/>
            <person name="Willadsen P."/>
            <person name="Lingelbach K."/>
            <person name="Shiels B."/>
            <person name="Tait A."/>
            <person name="Berriman M."/>
            <person name="Allred D.R."/>
            <person name="Pain A."/>
        </authorList>
    </citation>
    <scope>NUCLEOTIDE SEQUENCE [LARGE SCALE GENOMIC DNA]</scope>
    <source>
        <strain evidence="6">Bond</strain>
    </source>
</reference>
<evidence type="ECO:0000256" key="3">
    <source>
        <dbReference type="SAM" id="Phobius"/>
    </source>
</evidence>
<proteinExistence type="predicted"/>
<feature type="compositionally biased region" description="Gly residues" evidence="2">
    <location>
        <begin position="732"/>
        <end position="751"/>
    </location>
</feature>
<keyword evidence="3" id="KW-0472">Membrane</keyword>
<evidence type="ECO:0000313" key="6">
    <source>
        <dbReference type="Proteomes" id="UP000033188"/>
    </source>
</evidence>
<feature type="region of interest" description="Disordered" evidence="2">
    <location>
        <begin position="377"/>
        <end position="914"/>
    </location>
</feature>
<feature type="transmembrane region" description="Helical" evidence="3">
    <location>
        <begin position="1744"/>
        <end position="1765"/>
    </location>
</feature>
<dbReference type="KEGG" id="bbig:BBBOND_0308600"/>
<reference evidence="4" key="3">
    <citation type="submission" date="2014-06" db="EMBL/GenBank/DDBJ databases">
        <authorList>
            <person name="Aslett M."/>
            <person name="De Silva Nishadi"/>
        </authorList>
    </citation>
    <scope>NUCLEOTIDE SEQUENCE</scope>
    <source>
        <strain evidence="4">Bond</strain>
    </source>
</reference>
<reference evidence="4" key="2">
    <citation type="journal article" date="2014" name="Nucleic Acids Res.">
        <title>The evolutionary dynamics of variant antigen genes in Babesia reveal a history of genomic innovation underlying host-parasite interaction.</title>
        <authorList>
            <person name="Jackson A.P."/>
            <person name="Otto T.D."/>
            <person name="Darby A."/>
            <person name="Ramaprasad A."/>
            <person name="Xia D."/>
            <person name="Echaide I.E."/>
            <person name="Farber M."/>
            <person name="Gahlot S."/>
            <person name="Gamble J."/>
            <person name="Gupta D."/>
            <person name="Gupta Y."/>
            <person name="Jackson L."/>
            <person name="Malandrin L."/>
            <person name="Malas T.B."/>
            <person name="Moussa E."/>
            <person name="Nair M."/>
            <person name="Reid AJ."/>
            <person name="Sanders M."/>
            <person name="Sharma J."/>
            <person name="Tracey A."/>
            <person name="Quail M.A."/>
            <person name="Weir W."/>
            <person name="Wastling J.M."/>
            <person name="Hall N."/>
            <person name="Willadsen P."/>
            <person name="Lingelbach K."/>
            <person name="Shiels B."/>
            <person name="Tait A."/>
            <person name="Berriman M."/>
            <person name="Allred D.R."/>
            <person name="Pain A."/>
        </authorList>
    </citation>
    <scope>NUCLEOTIDE SEQUENCE</scope>
    <source>
        <strain evidence="4">Bond</strain>
    </source>
</reference>
<evidence type="ECO:0008006" key="7">
    <source>
        <dbReference type="Google" id="ProtNLM"/>
    </source>
</evidence>
<feature type="coiled-coil region" evidence="1">
    <location>
        <begin position="1156"/>
        <end position="1197"/>
    </location>
</feature>
<feature type="compositionally biased region" description="Pro residues" evidence="2">
    <location>
        <begin position="520"/>
        <end position="531"/>
    </location>
</feature>
<keyword evidence="3" id="KW-1133">Transmembrane helix</keyword>
<dbReference type="VEuPathDB" id="PiroplasmaDB:BBBOND_0308600"/>
<evidence type="ECO:0000256" key="1">
    <source>
        <dbReference type="SAM" id="Coils"/>
    </source>
</evidence>
<feature type="compositionally biased region" description="Low complexity" evidence="2">
    <location>
        <begin position="572"/>
        <end position="588"/>
    </location>
</feature>
<dbReference type="EMBL" id="LK391709">
    <property type="protein sequence ID" value="CDR96957.1"/>
    <property type="molecule type" value="Genomic_DNA"/>
</dbReference>
<feature type="compositionally biased region" description="Low complexity" evidence="2">
    <location>
        <begin position="465"/>
        <end position="485"/>
    </location>
</feature>
<feature type="compositionally biased region" description="Basic and acidic residues" evidence="2">
    <location>
        <begin position="875"/>
        <end position="893"/>
    </location>
</feature>
<dbReference type="KEGG" id="bbig:BBBOND_0308540"/>
<gene>
    <name evidence="4" type="ORF">BBBOND_0308540</name>
    <name evidence="5" type="ORF">BBBOND_0308600</name>
</gene>
<feature type="compositionally biased region" description="Pro residues" evidence="2">
    <location>
        <begin position="833"/>
        <end position="852"/>
    </location>
</feature>
<dbReference type="GeneID" id="24565492"/>
<dbReference type="EMBL" id="LK391709">
    <property type="protein sequence ID" value="CDR96951.1"/>
    <property type="molecule type" value="Genomic_DNA"/>
</dbReference>
<evidence type="ECO:0000313" key="5">
    <source>
        <dbReference type="EMBL" id="CDR96957.1"/>
    </source>
</evidence>
<evidence type="ECO:0000313" key="4">
    <source>
        <dbReference type="EMBL" id="CDR96951.1"/>
    </source>
</evidence>
<dbReference type="RefSeq" id="XP_012769143.1">
    <property type="nucleotide sequence ID" value="XM_012913689.1"/>
</dbReference>
<protein>
    <recommendedName>
        <fullName evidence="7">Ribosome-binding protein 1</fullName>
    </recommendedName>
</protein>
<name>A0A061D8D0_BABBI</name>
<feature type="compositionally biased region" description="Polar residues" evidence="2">
    <location>
        <begin position="761"/>
        <end position="779"/>
    </location>
</feature>
<feature type="compositionally biased region" description="Basic and acidic residues" evidence="2">
    <location>
        <begin position="976"/>
        <end position="985"/>
    </location>
</feature>
<dbReference type="GeneID" id="24565498"/>
<dbReference type="Proteomes" id="UP000033188">
    <property type="component" value="Chromosome 3"/>
</dbReference>
<dbReference type="STRING" id="5866.A0A061D8D0"/>
<feature type="compositionally biased region" description="Low complexity" evidence="2">
    <location>
        <begin position="497"/>
        <end position="517"/>
    </location>
</feature>
<feature type="compositionally biased region" description="Polar residues" evidence="2">
    <location>
        <begin position="704"/>
        <end position="714"/>
    </location>
</feature>
<evidence type="ECO:0000256" key="2">
    <source>
        <dbReference type="SAM" id="MobiDB-lite"/>
    </source>
</evidence>
<keyword evidence="3" id="KW-0812">Transmembrane</keyword>
<organism evidence="4 6">
    <name type="scientific">Babesia bigemina</name>
    <dbReference type="NCBI Taxonomy" id="5866"/>
    <lineage>
        <taxon>Eukaryota</taxon>
        <taxon>Sar</taxon>
        <taxon>Alveolata</taxon>
        <taxon>Apicomplexa</taxon>
        <taxon>Aconoidasida</taxon>
        <taxon>Piroplasmida</taxon>
        <taxon>Babesiidae</taxon>
        <taxon>Babesia</taxon>
    </lineage>
</organism>
<feature type="compositionally biased region" description="Gly residues" evidence="2">
    <location>
        <begin position="546"/>
        <end position="557"/>
    </location>
</feature>